<keyword evidence="7" id="KW-1185">Reference proteome</keyword>
<dbReference type="PANTHER" id="PTHR10527">
    <property type="entry name" value="IMPORTIN BETA"/>
    <property type="match status" value="1"/>
</dbReference>
<gene>
    <name evidence="6" type="ORF">TRFO_34644</name>
</gene>
<dbReference type="InterPro" id="IPR016024">
    <property type="entry name" value="ARM-type_fold"/>
</dbReference>
<dbReference type="Proteomes" id="UP000179807">
    <property type="component" value="Unassembled WGS sequence"/>
</dbReference>
<keyword evidence="4" id="KW-0677">Repeat</keyword>
<dbReference type="GO" id="GO:0006606">
    <property type="term" value="P:protein import into nucleus"/>
    <property type="evidence" value="ECO:0007669"/>
    <property type="project" value="InterPro"/>
</dbReference>
<organism evidence="6 7">
    <name type="scientific">Tritrichomonas foetus</name>
    <dbReference type="NCBI Taxonomy" id="1144522"/>
    <lineage>
        <taxon>Eukaryota</taxon>
        <taxon>Metamonada</taxon>
        <taxon>Parabasalia</taxon>
        <taxon>Tritrichomonadida</taxon>
        <taxon>Tritrichomonadidae</taxon>
        <taxon>Tritrichomonas</taxon>
    </lineage>
</organism>
<dbReference type="InterPro" id="IPR040122">
    <property type="entry name" value="Importin_beta"/>
</dbReference>
<dbReference type="Gene3D" id="1.25.10.10">
    <property type="entry name" value="Leucine-rich Repeat Variant"/>
    <property type="match status" value="1"/>
</dbReference>
<protein>
    <recommendedName>
        <fullName evidence="8">Importin N-terminal domain-containing protein</fullName>
    </recommendedName>
</protein>
<dbReference type="AlphaFoldDB" id="A0A1J4JK67"/>
<comment type="subcellular location">
    <subcellularLocation>
        <location evidence="1">Cytoplasm</location>
    </subcellularLocation>
</comment>
<dbReference type="GeneID" id="94844482"/>
<evidence type="ECO:0000256" key="4">
    <source>
        <dbReference type="ARBA" id="ARBA00022737"/>
    </source>
</evidence>
<keyword evidence="3" id="KW-0963">Cytoplasm</keyword>
<sequence length="819" mass="93838">MDQENFVKFVQALECTYNSDNNIRDQATAHILNFQAQNPLLFLQTLFNVLKNEEIPINIKNVALVLSYKTLKEFKLPDLTVSAYSFFQENSPGLLNSFLTVSTALFSVSPNHAGQLFSYVTILFCEVDSESTIIPKLLEGMNSIENLPFIEASFIALDQIAQEIELPPFCYLPLLHKIFTLFGSNAIPNSIKVLSLKIVKSLIGMIPEVFENEQNCTTILNLIKFAIMNEETKVVGFGCVIELIKYHFDIFLKVANEFVGAALAVLSEFETCDEELILVLERLIKVLYKRDSPIIMATAPKAFECFIKIALDHGKDEPNLPEEYSPHTVAYDLISRIIKLMPSLIFEHAFAFAKSNINSPNANFLELASTLYAYLAQYCDEQALPQMIPEIVQTIKVNLAHPSPRVREAILFLIDKCCNRQQIFEATQTFLYSLIPQIVLMLNDLPVICLTVCLILPKLSKTNESFTFILDSLFKFAAARERSCIFVCMREVFKGFQNNPLRREFLPRVIELARLAISDPNYLHNQYDILNFCESVFLTHGQFDPPVLYPLIESLFGCFAEKQNLAAVYCLAALAATNHDKFDNYFNPFMQLVFQLCNMSYNNENIFASTYCLLLLEDYFDLSDYAPHACEIMINVMQSRTNDLVIYDQFLPILMKFFKRYERANDYLVPCVRLIAVPIEKLQDIVDENEKDQFINQSIHFFIDLYLTYENEADQWRKLAYQLFEGVTAELNSEFEDFDIEDPDMELIADNEEIVGLLAQFLTILFERNPEDTHAYIAQSQQAQRFISLFQMFSSVPSLSPDVKTQILPLCQILSQMSS</sequence>
<dbReference type="SUPFAM" id="SSF48371">
    <property type="entry name" value="ARM repeat"/>
    <property type="match status" value="1"/>
</dbReference>
<comment type="caution">
    <text evidence="6">The sequence shown here is derived from an EMBL/GenBank/DDBJ whole genome shotgun (WGS) entry which is preliminary data.</text>
</comment>
<name>A0A1J4JK67_9EUKA</name>
<dbReference type="InterPro" id="IPR011989">
    <property type="entry name" value="ARM-like"/>
</dbReference>
<accession>A0A1J4JK67</accession>
<evidence type="ECO:0000256" key="3">
    <source>
        <dbReference type="ARBA" id="ARBA00022490"/>
    </source>
</evidence>
<evidence type="ECO:0008006" key="8">
    <source>
        <dbReference type="Google" id="ProtNLM"/>
    </source>
</evidence>
<evidence type="ECO:0000313" key="7">
    <source>
        <dbReference type="Proteomes" id="UP000179807"/>
    </source>
</evidence>
<dbReference type="GO" id="GO:0005737">
    <property type="term" value="C:cytoplasm"/>
    <property type="evidence" value="ECO:0007669"/>
    <property type="project" value="UniProtKB-SubCell"/>
</dbReference>
<dbReference type="EMBL" id="MLAK01001028">
    <property type="protein sequence ID" value="OHS98993.1"/>
    <property type="molecule type" value="Genomic_DNA"/>
</dbReference>
<proteinExistence type="predicted"/>
<dbReference type="RefSeq" id="XP_068352130.1">
    <property type="nucleotide sequence ID" value="XM_068509778.1"/>
</dbReference>
<evidence type="ECO:0000256" key="5">
    <source>
        <dbReference type="ARBA" id="ARBA00022927"/>
    </source>
</evidence>
<evidence type="ECO:0000256" key="1">
    <source>
        <dbReference type="ARBA" id="ARBA00004496"/>
    </source>
</evidence>
<keyword evidence="2" id="KW-0813">Transport</keyword>
<reference evidence="6" key="1">
    <citation type="submission" date="2016-10" db="EMBL/GenBank/DDBJ databases">
        <authorList>
            <person name="Benchimol M."/>
            <person name="Almeida L.G."/>
            <person name="Vasconcelos A.T."/>
            <person name="Perreira-Neves A."/>
            <person name="Rosa I.A."/>
            <person name="Tasca T."/>
            <person name="Bogo M.R."/>
            <person name="de Souza W."/>
        </authorList>
    </citation>
    <scope>NUCLEOTIDE SEQUENCE [LARGE SCALE GENOMIC DNA]</scope>
    <source>
        <strain evidence="6">K</strain>
    </source>
</reference>
<evidence type="ECO:0000313" key="6">
    <source>
        <dbReference type="EMBL" id="OHS98993.1"/>
    </source>
</evidence>
<dbReference type="VEuPathDB" id="TrichDB:TRFO_34644"/>
<keyword evidence="5" id="KW-0653">Protein transport</keyword>
<evidence type="ECO:0000256" key="2">
    <source>
        <dbReference type="ARBA" id="ARBA00022448"/>
    </source>
</evidence>